<evidence type="ECO:0000256" key="1">
    <source>
        <dbReference type="SAM" id="Phobius"/>
    </source>
</evidence>
<evidence type="ECO:0000313" key="3">
    <source>
        <dbReference type="Proteomes" id="UP000240542"/>
    </source>
</evidence>
<proteinExistence type="predicted"/>
<comment type="caution">
    <text evidence="2">The sequence shown here is derived from an EMBL/GenBank/DDBJ whole genome shotgun (WGS) entry which is preliminary data.</text>
</comment>
<feature type="transmembrane region" description="Helical" evidence="1">
    <location>
        <begin position="109"/>
        <end position="132"/>
    </location>
</feature>
<keyword evidence="1" id="KW-1133">Transmembrane helix</keyword>
<feature type="transmembrane region" description="Helical" evidence="1">
    <location>
        <begin position="12"/>
        <end position="37"/>
    </location>
</feature>
<reference evidence="2 3" key="1">
    <citation type="submission" date="2018-03" db="EMBL/GenBank/DDBJ databases">
        <title>Genomic Encyclopedia of Archaeal and Bacterial Type Strains, Phase II (KMG-II): from individual species to whole genera.</title>
        <authorList>
            <person name="Goeker M."/>
        </authorList>
    </citation>
    <scope>NUCLEOTIDE SEQUENCE [LARGE SCALE GENOMIC DNA]</scope>
    <source>
        <strain evidence="2 3">DSM 45312</strain>
    </source>
</reference>
<dbReference type="Proteomes" id="UP000240542">
    <property type="component" value="Unassembled WGS sequence"/>
</dbReference>
<feature type="transmembrane region" description="Helical" evidence="1">
    <location>
        <begin position="75"/>
        <end position="97"/>
    </location>
</feature>
<organism evidence="2 3">
    <name type="scientific">Murinocardiopsis flavida</name>
    <dbReference type="NCBI Taxonomy" id="645275"/>
    <lineage>
        <taxon>Bacteria</taxon>
        <taxon>Bacillati</taxon>
        <taxon>Actinomycetota</taxon>
        <taxon>Actinomycetes</taxon>
        <taxon>Streptosporangiales</taxon>
        <taxon>Nocardiopsidaceae</taxon>
        <taxon>Murinocardiopsis</taxon>
    </lineage>
</organism>
<evidence type="ECO:0000313" key="2">
    <source>
        <dbReference type="EMBL" id="PSK98007.1"/>
    </source>
</evidence>
<name>A0A2P8DLA5_9ACTN</name>
<gene>
    <name evidence="2" type="ORF">CLV63_10655</name>
</gene>
<keyword evidence="3" id="KW-1185">Reference proteome</keyword>
<feature type="transmembrane region" description="Helical" evidence="1">
    <location>
        <begin position="43"/>
        <end position="63"/>
    </location>
</feature>
<dbReference type="AlphaFoldDB" id="A0A2P8DLA5"/>
<protein>
    <submittedName>
        <fullName evidence="2">Uncharacterized protein</fullName>
    </submittedName>
</protein>
<sequence>MSLSSPVGRSDAVAQILALSGTVLAVCWTLAAAAASYSGASPLVPAVFSLLISHVVFAMPLVLLCALKRDLEDEIVYVAACSCVPGLGFGFLLTLAADPQWWQNGVVNLLLLTFIFGVPACLAGVPLTLLAVLPRWPRWWLRTSSLAPLLPGAVIVAGVAAS</sequence>
<dbReference type="EMBL" id="PYGA01000006">
    <property type="protein sequence ID" value="PSK98007.1"/>
    <property type="molecule type" value="Genomic_DNA"/>
</dbReference>
<keyword evidence="1" id="KW-0812">Transmembrane</keyword>
<accession>A0A2P8DLA5</accession>
<keyword evidence="1" id="KW-0472">Membrane</keyword>